<feature type="region of interest" description="Disordered" evidence="1">
    <location>
        <begin position="69"/>
        <end position="159"/>
    </location>
</feature>
<proteinExistence type="predicted"/>
<dbReference type="EMBL" id="JABWUV010000026">
    <property type="protein sequence ID" value="KAF6276665.1"/>
    <property type="molecule type" value="Genomic_DNA"/>
</dbReference>
<gene>
    <name evidence="2" type="ORF">mMyoMyo1_010302</name>
</gene>
<evidence type="ECO:0000313" key="2">
    <source>
        <dbReference type="EMBL" id="KAF6276665.1"/>
    </source>
</evidence>
<feature type="compositionally biased region" description="Low complexity" evidence="1">
    <location>
        <begin position="138"/>
        <end position="152"/>
    </location>
</feature>
<evidence type="ECO:0000313" key="3">
    <source>
        <dbReference type="Proteomes" id="UP000527355"/>
    </source>
</evidence>
<dbReference type="Proteomes" id="UP000527355">
    <property type="component" value="Unassembled WGS sequence"/>
</dbReference>
<keyword evidence="3" id="KW-1185">Reference proteome</keyword>
<comment type="caution">
    <text evidence="2">The sequence shown here is derived from an EMBL/GenBank/DDBJ whole genome shotgun (WGS) entry which is preliminary data.</text>
</comment>
<sequence length="159" mass="16988">MKCRSLSNGVSSPDVRICSSSSLPRLSSTLTSSDVWMVGGPLAKNPAHNQAPARIRRNSVTIRAERDKRFIENDEPLPGLGSLPRQAVGEEQATSLFPVSLKSPRPTAPGSAGPGGNRLDCPRRWSSQAEKQRERNGLPRPGVGVPRGTLVLAGKPSDM</sequence>
<organism evidence="2 3">
    <name type="scientific">Myotis myotis</name>
    <name type="common">Greater mouse-eared bat</name>
    <name type="synonym">Vespertilio myotis</name>
    <dbReference type="NCBI Taxonomy" id="51298"/>
    <lineage>
        <taxon>Eukaryota</taxon>
        <taxon>Metazoa</taxon>
        <taxon>Chordata</taxon>
        <taxon>Craniata</taxon>
        <taxon>Vertebrata</taxon>
        <taxon>Euteleostomi</taxon>
        <taxon>Mammalia</taxon>
        <taxon>Eutheria</taxon>
        <taxon>Laurasiatheria</taxon>
        <taxon>Chiroptera</taxon>
        <taxon>Yangochiroptera</taxon>
        <taxon>Vespertilionidae</taxon>
        <taxon>Myotis</taxon>
    </lineage>
</organism>
<evidence type="ECO:0000256" key="1">
    <source>
        <dbReference type="SAM" id="MobiDB-lite"/>
    </source>
</evidence>
<accession>A0A7J7RL41</accession>
<protein>
    <submittedName>
        <fullName evidence="2">Uncharacterized protein</fullName>
    </submittedName>
</protein>
<reference evidence="2 3" key="1">
    <citation type="journal article" date="2020" name="Nature">
        <title>Six reference-quality genomes reveal evolution of bat adaptations.</title>
        <authorList>
            <person name="Jebb D."/>
            <person name="Huang Z."/>
            <person name="Pippel M."/>
            <person name="Hughes G.M."/>
            <person name="Lavrichenko K."/>
            <person name="Devanna P."/>
            <person name="Winkler S."/>
            <person name="Jermiin L.S."/>
            <person name="Skirmuntt E.C."/>
            <person name="Katzourakis A."/>
            <person name="Burkitt-Gray L."/>
            <person name="Ray D.A."/>
            <person name="Sullivan K.A.M."/>
            <person name="Roscito J.G."/>
            <person name="Kirilenko B.M."/>
            <person name="Davalos L.M."/>
            <person name="Corthals A.P."/>
            <person name="Power M.L."/>
            <person name="Jones G."/>
            <person name="Ransome R.D."/>
            <person name="Dechmann D.K.N."/>
            <person name="Locatelli A.G."/>
            <person name="Puechmaille S.J."/>
            <person name="Fedrigo O."/>
            <person name="Jarvis E.D."/>
            <person name="Hiller M."/>
            <person name="Vernes S.C."/>
            <person name="Myers E.W."/>
            <person name="Teeling E.C."/>
        </authorList>
    </citation>
    <scope>NUCLEOTIDE SEQUENCE [LARGE SCALE GENOMIC DNA]</scope>
    <source>
        <strain evidence="2">MMyoMyo1</strain>
        <tissue evidence="2">Flight muscle</tissue>
    </source>
</reference>
<name>A0A7J7RL41_MYOMY</name>
<dbReference type="AlphaFoldDB" id="A0A7J7RL41"/>